<dbReference type="GO" id="GO:0015213">
    <property type="term" value="F:uridine transmembrane transporter activity"/>
    <property type="evidence" value="ECO:0007669"/>
    <property type="project" value="TreeGrafter"/>
</dbReference>
<dbReference type="PANTHER" id="PTHR23522">
    <property type="entry name" value="BLL5896 PROTEIN"/>
    <property type="match status" value="1"/>
</dbReference>
<accession>A0A1I3KV90</accession>
<gene>
    <name evidence="9" type="ORF">SAMN05421753_11256</name>
</gene>
<feature type="transmembrane region" description="Helical" evidence="7">
    <location>
        <begin position="373"/>
        <end position="392"/>
    </location>
</feature>
<dbReference type="GO" id="GO:0015212">
    <property type="term" value="F:cytidine transmembrane transporter activity"/>
    <property type="evidence" value="ECO:0007669"/>
    <property type="project" value="TreeGrafter"/>
</dbReference>
<evidence type="ECO:0000256" key="6">
    <source>
        <dbReference type="ARBA" id="ARBA00023136"/>
    </source>
</evidence>
<evidence type="ECO:0000256" key="4">
    <source>
        <dbReference type="ARBA" id="ARBA00022692"/>
    </source>
</evidence>
<dbReference type="InterPro" id="IPR036259">
    <property type="entry name" value="MFS_trans_sf"/>
</dbReference>
<dbReference type="PROSITE" id="PS50850">
    <property type="entry name" value="MFS"/>
    <property type="match status" value="1"/>
</dbReference>
<keyword evidence="3" id="KW-1003">Cell membrane</keyword>
<evidence type="ECO:0000256" key="1">
    <source>
        <dbReference type="ARBA" id="ARBA00004651"/>
    </source>
</evidence>
<dbReference type="Proteomes" id="UP000199518">
    <property type="component" value="Unassembled WGS sequence"/>
</dbReference>
<evidence type="ECO:0000259" key="8">
    <source>
        <dbReference type="PROSITE" id="PS50850"/>
    </source>
</evidence>
<feature type="transmembrane region" description="Helical" evidence="7">
    <location>
        <begin position="243"/>
        <end position="261"/>
    </location>
</feature>
<evidence type="ECO:0000256" key="3">
    <source>
        <dbReference type="ARBA" id="ARBA00022475"/>
    </source>
</evidence>
<sequence>MNVGLLVRLSIMMFLQFFVWGSWYATVGNYMGAHEMSGLIAWAYSVGPIAAIAAPLFLGLIADRYFATERVLGIMHLLGAVTLFMAPQFSGTAFIWILLIHMLCYMPTLGLTNTLAFHHITNAEKEFPIVRVAGTFGWIAAGVLVSSFLKADKLDTQFYLASGASVLLGLYSFTLPHTAPPAKGQPASISSILGFDSIKMMKSPNFAVFIIGSFLVCIPLSTYYAFAPVFVAASGSASPATTMSFGQMSEVFFMLAMPMFFARLGVKWMLLVGMLAWVVRYGLFAGAAASGAYWMVLGGVLLHGICYDFFFVTGYIYVDKRADKNIRGQAQSFLVLVTQGLGMLIGAQISGFVLRSLDSSPNPVLTMPQWQTFWIVPCVMAAVVMLVFGLLFRDDTAKLTEAEIGEGLGHVPAATDVI</sequence>
<feature type="transmembrane region" description="Helical" evidence="7">
    <location>
        <begin position="330"/>
        <end position="353"/>
    </location>
</feature>
<feature type="transmembrane region" description="Helical" evidence="7">
    <location>
        <begin position="71"/>
        <end position="89"/>
    </location>
</feature>
<dbReference type="GO" id="GO:0005886">
    <property type="term" value="C:plasma membrane"/>
    <property type="evidence" value="ECO:0007669"/>
    <property type="project" value="UniProtKB-SubCell"/>
</dbReference>
<keyword evidence="4 7" id="KW-0812">Transmembrane</keyword>
<feature type="transmembrane region" description="Helical" evidence="7">
    <location>
        <begin position="293"/>
        <end position="318"/>
    </location>
</feature>
<feature type="transmembrane region" description="Helical" evidence="7">
    <location>
        <begin position="206"/>
        <end position="231"/>
    </location>
</feature>
<comment type="subcellular location">
    <subcellularLocation>
        <location evidence="1">Cell membrane</location>
        <topology evidence="1">Multi-pass membrane protein</topology>
    </subcellularLocation>
</comment>
<dbReference type="AlphaFoldDB" id="A0A1I3KV90"/>
<protein>
    <submittedName>
        <fullName evidence="9">Nucleoside transporter</fullName>
    </submittedName>
</protein>
<dbReference type="Pfam" id="PF03825">
    <property type="entry name" value="Nuc_H_symport"/>
    <property type="match status" value="1"/>
</dbReference>
<dbReference type="InterPro" id="IPR020846">
    <property type="entry name" value="MFS_dom"/>
</dbReference>
<dbReference type="RefSeq" id="WP_092051798.1">
    <property type="nucleotide sequence ID" value="NZ_FOQD01000012.1"/>
</dbReference>
<evidence type="ECO:0000256" key="5">
    <source>
        <dbReference type="ARBA" id="ARBA00022989"/>
    </source>
</evidence>
<keyword evidence="10" id="KW-1185">Reference proteome</keyword>
<evidence type="ECO:0000256" key="7">
    <source>
        <dbReference type="SAM" id="Phobius"/>
    </source>
</evidence>
<dbReference type="PANTHER" id="PTHR23522:SF4">
    <property type="entry name" value="NUCLEOSIDE PERMEASE NUPG-RELATED"/>
    <property type="match status" value="1"/>
</dbReference>
<dbReference type="OrthoDB" id="9783013at2"/>
<dbReference type="Gene3D" id="1.20.1250.20">
    <property type="entry name" value="MFS general substrate transporter like domains"/>
    <property type="match status" value="2"/>
</dbReference>
<evidence type="ECO:0000313" key="10">
    <source>
        <dbReference type="Proteomes" id="UP000199518"/>
    </source>
</evidence>
<feature type="domain" description="Major facilitator superfamily (MFS) profile" evidence="8">
    <location>
        <begin position="200"/>
        <end position="418"/>
    </location>
</feature>
<dbReference type="EMBL" id="FOQD01000012">
    <property type="protein sequence ID" value="SFI76451.1"/>
    <property type="molecule type" value="Genomic_DNA"/>
</dbReference>
<feature type="transmembrane region" description="Helical" evidence="7">
    <location>
        <begin position="129"/>
        <end position="151"/>
    </location>
</feature>
<dbReference type="SUPFAM" id="SSF103473">
    <property type="entry name" value="MFS general substrate transporter"/>
    <property type="match status" value="1"/>
</dbReference>
<name>A0A1I3KV90_9PLAN</name>
<keyword evidence="6 7" id="KW-0472">Membrane</keyword>
<reference evidence="10" key="1">
    <citation type="submission" date="2016-10" db="EMBL/GenBank/DDBJ databases">
        <authorList>
            <person name="Varghese N."/>
            <person name="Submissions S."/>
        </authorList>
    </citation>
    <scope>NUCLEOTIDE SEQUENCE [LARGE SCALE GENOMIC DNA]</scope>
    <source>
        <strain evidence="10">DSM 26348</strain>
    </source>
</reference>
<proteinExistence type="predicted"/>
<keyword evidence="5 7" id="KW-1133">Transmembrane helix</keyword>
<feature type="transmembrane region" description="Helical" evidence="7">
    <location>
        <begin position="39"/>
        <end position="59"/>
    </location>
</feature>
<evidence type="ECO:0000313" key="9">
    <source>
        <dbReference type="EMBL" id="SFI76451.1"/>
    </source>
</evidence>
<feature type="transmembrane region" description="Helical" evidence="7">
    <location>
        <begin position="268"/>
        <end position="287"/>
    </location>
</feature>
<dbReference type="STRING" id="1576369.SAMN05421753_11256"/>
<dbReference type="InterPro" id="IPR004740">
    <property type="entry name" value="Nuc_H_symport"/>
</dbReference>
<organism evidence="9 10">
    <name type="scientific">Planctomicrobium piriforme</name>
    <dbReference type="NCBI Taxonomy" id="1576369"/>
    <lineage>
        <taxon>Bacteria</taxon>
        <taxon>Pseudomonadati</taxon>
        <taxon>Planctomycetota</taxon>
        <taxon>Planctomycetia</taxon>
        <taxon>Planctomycetales</taxon>
        <taxon>Planctomycetaceae</taxon>
        <taxon>Planctomicrobium</taxon>
    </lineage>
</organism>
<keyword evidence="2" id="KW-0813">Transport</keyword>
<evidence type="ECO:0000256" key="2">
    <source>
        <dbReference type="ARBA" id="ARBA00022448"/>
    </source>
</evidence>
<feature type="transmembrane region" description="Helical" evidence="7">
    <location>
        <begin position="5"/>
        <end position="27"/>
    </location>
</feature>
<dbReference type="CDD" id="cd06177">
    <property type="entry name" value="MFS_NHS"/>
    <property type="match status" value="1"/>
</dbReference>